<gene>
    <name evidence="8" type="ORF">M6D93_14570</name>
</gene>
<protein>
    <recommendedName>
        <fullName evidence="1">DNA-directed DNA polymerase</fullName>
        <ecNumber evidence="1">2.7.7.7</ecNumber>
    </recommendedName>
</protein>
<evidence type="ECO:0000256" key="7">
    <source>
        <dbReference type="ARBA" id="ARBA00049244"/>
    </source>
</evidence>
<keyword evidence="2" id="KW-0808">Transferase</keyword>
<sequence length="240" mass="25185">MLLDTDPETLIVVQHLGGAKGKAVLDFLRKARPAEIACAKVTRPEERMNFLREEVSRFRGRMTADGAAALIDAVGTDLREISAVVAQLIGDTGGTIDATAVAAYHRGRAEMTGFAVADEVVVGNTSTALTNLRWALNIGVPHVLLADAIAEGVRSVARVSGAGPGDPFALAPALGMPPWKVKRARSQARGWNDEGLTEAMAIAAALNADVKGNAADPDYALESAVRKIIAARAQGARRRG</sequence>
<proteinExistence type="inferred from homology"/>
<accession>A0ABY4QWW7</accession>
<keyword evidence="9" id="KW-1185">Reference proteome</keyword>
<dbReference type="Gene3D" id="1.20.272.10">
    <property type="match status" value="1"/>
</dbReference>
<dbReference type="InterPro" id="IPR008921">
    <property type="entry name" value="DNA_pol3_clamp-load_cplx_C"/>
</dbReference>
<dbReference type="EC" id="2.7.7.7" evidence="1"/>
<evidence type="ECO:0000313" key="8">
    <source>
        <dbReference type="EMBL" id="UQX87516.1"/>
    </source>
</evidence>
<evidence type="ECO:0000256" key="5">
    <source>
        <dbReference type="ARBA" id="ARBA00022932"/>
    </source>
</evidence>
<name>A0ABY4QWW7_9ACTN</name>
<dbReference type="EMBL" id="CP097332">
    <property type="protein sequence ID" value="UQX87516.1"/>
    <property type="molecule type" value="Genomic_DNA"/>
</dbReference>
<evidence type="ECO:0000313" key="9">
    <source>
        <dbReference type="Proteomes" id="UP001056336"/>
    </source>
</evidence>
<dbReference type="Proteomes" id="UP001056336">
    <property type="component" value="Chromosome"/>
</dbReference>
<keyword evidence="3" id="KW-0548">Nucleotidyltransferase</keyword>
<dbReference type="SUPFAM" id="SSF48019">
    <property type="entry name" value="post-AAA+ oligomerization domain-like"/>
    <property type="match status" value="1"/>
</dbReference>
<organism evidence="8 9">
    <name type="scientific">Jatrophihabitans telluris</name>
    <dbReference type="NCBI Taxonomy" id="2038343"/>
    <lineage>
        <taxon>Bacteria</taxon>
        <taxon>Bacillati</taxon>
        <taxon>Actinomycetota</taxon>
        <taxon>Actinomycetes</taxon>
        <taxon>Jatrophihabitantales</taxon>
        <taxon>Jatrophihabitantaceae</taxon>
        <taxon>Jatrophihabitans</taxon>
    </lineage>
</organism>
<evidence type="ECO:0000256" key="6">
    <source>
        <dbReference type="ARBA" id="ARBA00034754"/>
    </source>
</evidence>
<dbReference type="NCBIfam" id="TIGR01128">
    <property type="entry name" value="holA"/>
    <property type="match status" value="1"/>
</dbReference>
<dbReference type="InterPro" id="IPR005790">
    <property type="entry name" value="DNA_polIII_delta"/>
</dbReference>
<comment type="similarity">
    <text evidence="6">Belongs to the DNA polymerase HolA subunit family.</text>
</comment>
<reference evidence="8" key="1">
    <citation type="journal article" date="2018" name="Int. J. Syst. Evol. Microbiol.">
        <title>Jatrophihabitans telluris sp. nov., isolated from sediment soil of lava forest wetlands and the emended description of the genus Jatrophihabitans.</title>
        <authorList>
            <person name="Lee K.C."/>
            <person name="Suh M.K."/>
            <person name="Eom M.K."/>
            <person name="Kim K.K."/>
            <person name="Kim J.S."/>
            <person name="Kim D.S."/>
            <person name="Ko S.H."/>
            <person name="Shin Y.K."/>
            <person name="Lee J.S."/>
        </authorList>
    </citation>
    <scope>NUCLEOTIDE SEQUENCE</scope>
    <source>
        <strain evidence="8">N237</strain>
    </source>
</reference>
<evidence type="ECO:0000256" key="2">
    <source>
        <dbReference type="ARBA" id="ARBA00022679"/>
    </source>
</evidence>
<evidence type="ECO:0000256" key="4">
    <source>
        <dbReference type="ARBA" id="ARBA00022705"/>
    </source>
</evidence>
<evidence type="ECO:0000256" key="3">
    <source>
        <dbReference type="ARBA" id="ARBA00022695"/>
    </source>
</evidence>
<reference evidence="8" key="2">
    <citation type="submission" date="2022-05" db="EMBL/GenBank/DDBJ databases">
        <authorList>
            <person name="Kim J.-S."/>
            <person name="Lee K."/>
            <person name="Suh M."/>
            <person name="Eom M."/>
            <person name="Kim J.-S."/>
            <person name="Kim D.-S."/>
            <person name="Ko S.-H."/>
            <person name="Shin Y."/>
            <person name="Lee J.-S."/>
        </authorList>
    </citation>
    <scope>NUCLEOTIDE SEQUENCE</scope>
    <source>
        <strain evidence="8">N237</strain>
    </source>
</reference>
<keyword evidence="5" id="KW-0239">DNA-directed DNA polymerase</keyword>
<comment type="catalytic activity">
    <reaction evidence="7">
        <text>DNA(n) + a 2'-deoxyribonucleoside 5'-triphosphate = DNA(n+1) + diphosphate</text>
        <dbReference type="Rhea" id="RHEA:22508"/>
        <dbReference type="Rhea" id="RHEA-COMP:17339"/>
        <dbReference type="Rhea" id="RHEA-COMP:17340"/>
        <dbReference type="ChEBI" id="CHEBI:33019"/>
        <dbReference type="ChEBI" id="CHEBI:61560"/>
        <dbReference type="ChEBI" id="CHEBI:173112"/>
        <dbReference type="EC" id="2.7.7.7"/>
    </reaction>
</comment>
<keyword evidence="4" id="KW-0235">DNA replication</keyword>
<evidence type="ECO:0000256" key="1">
    <source>
        <dbReference type="ARBA" id="ARBA00012417"/>
    </source>
</evidence>
<dbReference type="PANTHER" id="PTHR34388">
    <property type="entry name" value="DNA POLYMERASE III SUBUNIT DELTA"/>
    <property type="match status" value="1"/>
</dbReference>
<dbReference type="PANTHER" id="PTHR34388:SF1">
    <property type="entry name" value="DNA POLYMERASE III SUBUNIT DELTA"/>
    <property type="match status" value="1"/>
</dbReference>